<reference evidence="2" key="2">
    <citation type="journal article" date="2015" name="Data Brief">
        <title>Shoot transcriptome of the giant reed, Arundo donax.</title>
        <authorList>
            <person name="Barrero R.A."/>
            <person name="Guerrero F.D."/>
            <person name="Moolhuijzen P."/>
            <person name="Goolsby J.A."/>
            <person name="Tidwell J."/>
            <person name="Bellgard S.E."/>
            <person name="Bellgard M.I."/>
        </authorList>
    </citation>
    <scope>NUCLEOTIDE SEQUENCE</scope>
    <source>
        <tissue evidence="2">Shoot tissue taken approximately 20 cm above the soil surface</tissue>
    </source>
</reference>
<feature type="compositionally biased region" description="Polar residues" evidence="1">
    <location>
        <begin position="10"/>
        <end position="20"/>
    </location>
</feature>
<name>A0A0A9F3R8_ARUDO</name>
<accession>A0A0A9F3R8</accession>
<sequence>MMESGRQFIPATTSRASSMNPARARMSTMHP</sequence>
<evidence type="ECO:0000256" key="1">
    <source>
        <dbReference type="SAM" id="MobiDB-lite"/>
    </source>
</evidence>
<organism evidence="2">
    <name type="scientific">Arundo donax</name>
    <name type="common">Giant reed</name>
    <name type="synonym">Donax arundinaceus</name>
    <dbReference type="NCBI Taxonomy" id="35708"/>
    <lineage>
        <taxon>Eukaryota</taxon>
        <taxon>Viridiplantae</taxon>
        <taxon>Streptophyta</taxon>
        <taxon>Embryophyta</taxon>
        <taxon>Tracheophyta</taxon>
        <taxon>Spermatophyta</taxon>
        <taxon>Magnoliopsida</taxon>
        <taxon>Liliopsida</taxon>
        <taxon>Poales</taxon>
        <taxon>Poaceae</taxon>
        <taxon>PACMAD clade</taxon>
        <taxon>Arundinoideae</taxon>
        <taxon>Arundineae</taxon>
        <taxon>Arundo</taxon>
    </lineage>
</organism>
<proteinExistence type="predicted"/>
<protein>
    <submittedName>
        <fullName evidence="2">Uncharacterized protein</fullName>
    </submittedName>
</protein>
<dbReference type="EMBL" id="GBRH01190266">
    <property type="protein sequence ID" value="JAE07630.1"/>
    <property type="molecule type" value="Transcribed_RNA"/>
</dbReference>
<feature type="region of interest" description="Disordered" evidence="1">
    <location>
        <begin position="1"/>
        <end position="31"/>
    </location>
</feature>
<reference evidence="2" key="1">
    <citation type="submission" date="2014-09" db="EMBL/GenBank/DDBJ databases">
        <authorList>
            <person name="Magalhaes I.L.F."/>
            <person name="Oliveira U."/>
            <person name="Santos F.R."/>
            <person name="Vidigal T.H.D.A."/>
            <person name="Brescovit A.D."/>
            <person name="Santos A.J."/>
        </authorList>
    </citation>
    <scope>NUCLEOTIDE SEQUENCE</scope>
    <source>
        <tissue evidence="2">Shoot tissue taken approximately 20 cm above the soil surface</tissue>
    </source>
</reference>
<evidence type="ECO:0000313" key="2">
    <source>
        <dbReference type="EMBL" id="JAE07630.1"/>
    </source>
</evidence>
<dbReference type="AlphaFoldDB" id="A0A0A9F3R8"/>